<keyword evidence="3" id="KW-1185">Reference proteome</keyword>
<reference evidence="2 3" key="1">
    <citation type="journal article" date="2023" name="G3 (Bethesda)">
        <title>A chromosome-length genome assembly and annotation of blackberry (Rubus argutus, cv. 'Hillquist').</title>
        <authorList>
            <person name="Bruna T."/>
            <person name="Aryal R."/>
            <person name="Dudchenko O."/>
            <person name="Sargent D.J."/>
            <person name="Mead D."/>
            <person name="Buti M."/>
            <person name="Cavallini A."/>
            <person name="Hytonen T."/>
            <person name="Andres J."/>
            <person name="Pham M."/>
            <person name="Weisz D."/>
            <person name="Mascagni F."/>
            <person name="Usai G."/>
            <person name="Natali L."/>
            <person name="Bassil N."/>
            <person name="Fernandez G.E."/>
            <person name="Lomsadze A."/>
            <person name="Armour M."/>
            <person name="Olukolu B."/>
            <person name="Poorten T."/>
            <person name="Britton C."/>
            <person name="Davik J."/>
            <person name="Ashrafi H."/>
            <person name="Aiden E.L."/>
            <person name="Borodovsky M."/>
            <person name="Worthington M."/>
        </authorList>
    </citation>
    <scope>NUCLEOTIDE SEQUENCE [LARGE SCALE GENOMIC DNA]</scope>
    <source>
        <strain evidence="2">PI 553951</strain>
    </source>
</reference>
<evidence type="ECO:0000256" key="1">
    <source>
        <dbReference type="SAM" id="MobiDB-lite"/>
    </source>
</evidence>
<sequence>MPVLTQAETSSRATQTSLEPTGGVVSLVDGNDVSKTGRMKPGGMLSEEEDDGARAFAGSSGGAGANSINNGLADNIGSEKSREHSAGGTLGLVRWSRRLERDQLLRRLACRVEARPRTWTSDAACCSGIVDDGITTLQVEAV</sequence>
<comment type="caution">
    <text evidence="2">The sequence shown here is derived from an EMBL/GenBank/DDBJ whole genome shotgun (WGS) entry which is preliminary data.</text>
</comment>
<name>A0AAW1VQ38_RUBAR</name>
<proteinExistence type="predicted"/>
<dbReference type="EMBL" id="JBEDUW010000087">
    <property type="protein sequence ID" value="KAK9906169.1"/>
    <property type="molecule type" value="Genomic_DNA"/>
</dbReference>
<gene>
    <name evidence="2" type="ORF">M0R45_002828</name>
</gene>
<dbReference type="Proteomes" id="UP001457282">
    <property type="component" value="Unassembled WGS sequence"/>
</dbReference>
<organism evidence="2 3">
    <name type="scientific">Rubus argutus</name>
    <name type="common">Southern blackberry</name>
    <dbReference type="NCBI Taxonomy" id="59490"/>
    <lineage>
        <taxon>Eukaryota</taxon>
        <taxon>Viridiplantae</taxon>
        <taxon>Streptophyta</taxon>
        <taxon>Embryophyta</taxon>
        <taxon>Tracheophyta</taxon>
        <taxon>Spermatophyta</taxon>
        <taxon>Magnoliopsida</taxon>
        <taxon>eudicotyledons</taxon>
        <taxon>Gunneridae</taxon>
        <taxon>Pentapetalae</taxon>
        <taxon>rosids</taxon>
        <taxon>fabids</taxon>
        <taxon>Rosales</taxon>
        <taxon>Rosaceae</taxon>
        <taxon>Rosoideae</taxon>
        <taxon>Rosoideae incertae sedis</taxon>
        <taxon>Rubus</taxon>
    </lineage>
</organism>
<evidence type="ECO:0000313" key="3">
    <source>
        <dbReference type="Proteomes" id="UP001457282"/>
    </source>
</evidence>
<dbReference type="AlphaFoldDB" id="A0AAW1VQ38"/>
<feature type="region of interest" description="Disordered" evidence="1">
    <location>
        <begin position="1"/>
        <end position="90"/>
    </location>
</feature>
<evidence type="ECO:0000313" key="2">
    <source>
        <dbReference type="EMBL" id="KAK9906169.1"/>
    </source>
</evidence>
<feature type="compositionally biased region" description="Polar residues" evidence="1">
    <location>
        <begin position="1"/>
        <end position="19"/>
    </location>
</feature>
<accession>A0AAW1VQ38</accession>
<protein>
    <submittedName>
        <fullName evidence="2">Uncharacterized protein</fullName>
    </submittedName>
</protein>